<name>A0A919EH12_9GAMM</name>
<feature type="signal peptide" evidence="1">
    <location>
        <begin position="1"/>
        <end position="23"/>
    </location>
</feature>
<keyword evidence="1" id="KW-0732">Signal</keyword>
<gene>
    <name evidence="2" type="ORF">GCM10017161_01720</name>
</gene>
<evidence type="ECO:0008006" key="4">
    <source>
        <dbReference type="Google" id="ProtNLM"/>
    </source>
</evidence>
<dbReference type="RefSeq" id="WP_189766833.1">
    <property type="nucleotide sequence ID" value="NZ_BNCK01000001.1"/>
</dbReference>
<feature type="chain" id="PRO_5036712839" description="PEP-CTERM sorting domain-containing protein" evidence="1">
    <location>
        <begin position="24"/>
        <end position="367"/>
    </location>
</feature>
<dbReference type="EMBL" id="BNCK01000001">
    <property type="protein sequence ID" value="GHF78329.1"/>
    <property type="molecule type" value="Genomic_DNA"/>
</dbReference>
<comment type="caution">
    <text evidence="2">The sequence shown here is derived from an EMBL/GenBank/DDBJ whole genome shotgun (WGS) entry which is preliminary data.</text>
</comment>
<reference evidence="2" key="2">
    <citation type="submission" date="2020-09" db="EMBL/GenBank/DDBJ databases">
        <authorList>
            <person name="Sun Q."/>
            <person name="Kim S."/>
        </authorList>
    </citation>
    <scope>NUCLEOTIDE SEQUENCE</scope>
    <source>
        <strain evidence="2">KCTC 42731</strain>
    </source>
</reference>
<reference evidence="2" key="1">
    <citation type="journal article" date="2014" name="Int. J. Syst. Evol. Microbiol.">
        <title>Complete genome sequence of Corynebacterium casei LMG S-19264T (=DSM 44701T), isolated from a smear-ripened cheese.</title>
        <authorList>
            <consortium name="US DOE Joint Genome Institute (JGI-PGF)"/>
            <person name="Walter F."/>
            <person name="Albersmeier A."/>
            <person name="Kalinowski J."/>
            <person name="Ruckert C."/>
        </authorList>
    </citation>
    <scope>NUCLEOTIDE SEQUENCE</scope>
    <source>
        <strain evidence="2">KCTC 42731</strain>
    </source>
</reference>
<organism evidence="2 3">
    <name type="scientific">Thalassotalea marina</name>
    <dbReference type="NCBI Taxonomy" id="1673741"/>
    <lineage>
        <taxon>Bacteria</taxon>
        <taxon>Pseudomonadati</taxon>
        <taxon>Pseudomonadota</taxon>
        <taxon>Gammaproteobacteria</taxon>
        <taxon>Alteromonadales</taxon>
        <taxon>Colwelliaceae</taxon>
        <taxon>Thalassotalea</taxon>
    </lineage>
</organism>
<accession>A0A919EH12</accession>
<sequence>MTSKQLFIGVLLVSLCLSKVAKADVILPDPNCGVSGGDNCLVFDDFTVYSMSFLEFNNSGSLQPVAGDMFYIDSSPGKIKDDIVIGSSPASAVNNADIGPGIDNAFKTPNSGGSDLFAMLAGNEPTPVLTHDNIAAGSALLPNPDGLDIDGDGLVDGDGNPGGGLSLWDIETSALTQFLNGGDLMFFFNLNETGTEDQLDSGQDMLGWMRVYLTDSTTGDSISFTLSGANTLLPGVQSHAQSATDSILPTADDLWAYIHGKICVNELDGSVIALSSCSAAGNPANGKTVNQNLGANAAAFGLWNEDLNNALYSGMYDMMSVDMRMSHIENGYEQLFIRAAQVGRDIPEPSILFLFSGALMLLIRLKR</sequence>
<proteinExistence type="predicted"/>
<keyword evidence="3" id="KW-1185">Reference proteome</keyword>
<protein>
    <recommendedName>
        <fullName evidence="4">PEP-CTERM sorting domain-containing protein</fullName>
    </recommendedName>
</protein>
<dbReference type="AlphaFoldDB" id="A0A919EH12"/>
<dbReference type="Proteomes" id="UP000623842">
    <property type="component" value="Unassembled WGS sequence"/>
</dbReference>
<evidence type="ECO:0000313" key="2">
    <source>
        <dbReference type="EMBL" id="GHF78329.1"/>
    </source>
</evidence>
<evidence type="ECO:0000256" key="1">
    <source>
        <dbReference type="SAM" id="SignalP"/>
    </source>
</evidence>
<evidence type="ECO:0000313" key="3">
    <source>
        <dbReference type="Proteomes" id="UP000623842"/>
    </source>
</evidence>